<dbReference type="Proteomes" id="UP000431684">
    <property type="component" value="Unassembled WGS sequence"/>
</dbReference>
<proteinExistence type="inferred from homology"/>
<keyword evidence="8 10" id="KW-1133">Transmembrane helix</keyword>
<comment type="subcellular location">
    <subcellularLocation>
        <location evidence="2">Cell membrane</location>
        <topology evidence="2">Multi-pass membrane protein</topology>
    </subcellularLocation>
</comment>
<evidence type="ECO:0000256" key="4">
    <source>
        <dbReference type="ARBA" id="ARBA00017522"/>
    </source>
</evidence>
<accession>A0A6I3XPG9</accession>
<evidence type="ECO:0000256" key="6">
    <source>
        <dbReference type="ARBA" id="ARBA00022475"/>
    </source>
</evidence>
<feature type="transmembrane region" description="Helical" evidence="10">
    <location>
        <begin position="6"/>
        <end position="29"/>
    </location>
</feature>
<dbReference type="PANTHER" id="PTHR36122">
    <property type="entry name" value="NICOTINAMIDE RIBOSIDE TRANSPORTER PNUC"/>
    <property type="match status" value="1"/>
</dbReference>
<gene>
    <name evidence="11" type="ORF">GJV26_22280</name>
</gene>
<evidence type="ECO:0000256" key="2">
    <source>
        <dbReference type="ARBA" id="ARBA00004651"/>
    </source>
</evidence>
<sequence>MNETLSLLGLSTTPLELLSFALSVATVWLNIRQNHWAWLFAILSSALYGVVFYQSRLYGDMGLQAVFITVSVWGWYQWLHGDDMHERLPVTQLDWPGRAVAALGWIVGFIALAWFLMSFTDTDVPFADGFLTAGSLVGQLLLSRKKLENWHVWIIVDVLYVGLYVHKGLMLTALLYGLFVVMATIGLLAWRKSMRAGATPDGAAGAAMVLK</sequence>
<evidence type="ECO:0000313" key="12">
    <source>
        <dbReference type="Proteomes" id="UP000431684"/>
    </source>
</evidence>
<reference evidence="11 12" key="1">
    <citation type="submission" date="2019-11" db="EMBL/GenBank/DDBJ databases">
        <title>Draft Genome Sequences of Six Type Strains of the Genus Massilia.</title>
        <authorList>
            <person name="Miess H."/>
            <person name="Frediansyah A."/>
            <person name="Goeker M."/>
            <person name="Gross H."/>
        </authorList>
    </citation>
    <scope>NUCLEOTIDE SEQUENCE [LARGE SCALE GENOMIC DNA]</scope>
    <source>
        <strain evidence="11 12">DSM 17513</strain>
    </source>
</reference>
<dbReference type="GO" id="GO:0034257">
    <property type="term" value="F:nicotinamide riboside transmembrane transporter activity"/>
    <property type="evidence" value="ECO:0007669"/>
    <property type="project" value="InterPro"/>
</dbReference>
<keyword evidence="7 10" id="KW-0812">Transmembrane</keyword>
<evidence type="ECO:0000256" key="1">
    <source>
        <dbReference type="ARBA" id="ARBA00002672"/>
    </source>
</evidence>
<dbReference type="RefSeq" id="WP_155710894.1">
    <property type="nucleotide sequence ID" value="NZ_BMWU01000063.1"/>
</dbReference>
<protein>
    <recommendedName>
        <fullName evidence="4">Nicotinamide riboside transporter PnuC</fullName>
    </recommendedName>
</protein>
<evidence type="ECO:0000256" key="10">
    <source>
        <dbReference type="SAM" id="Phobius"/>
    </source>
</evidence>
<dbReference type="PANTHER" id="PTHR36122:SF2">
    <property type="entry name" value="NICOTINAMIDE RIBOSIDE TRANSPORTER PNUC"/>
    <property type="match status" value="1"/>
</dbReference>
<dbReference type="NCBIfam" id="TIGR01528">
    <property type="entry name" value="NMN_trans_PnuC"/>
    <property type="match status" value="1"/>
</dbReference>
<dbReference type="AlphaFoldDB" id="A0A6I3XPG9"/>
<keyword evidence="9 10" id="KW-0472">Membrane</keyword>
<dbReference type="EMBL" id="WNWM01000002">
    <property type="protein sequence ID" value="MUI15172.1"/>
    <property type="molecule type" value="Genomic_DNA"/>
</dbReference>
<name>A0A6I3XPG9_9BURK</name>
<comment type="caution">
    <text evidence="11">The sequence shown here is derived from an EMBL/GenBank/DDBJ whole genome shotgun (WGS) entry which is preliminary data.</text>
</comment>
<feature type="transmembrane region" description="Helical" evidence="10">
    <location>
        <begin position="36"/>
        <end position="55"/>
    </location>
</feature>
<dbReference type="GO" id="GO:0005886">
    <property type="term" value="C:plasma membrane"/>
    <property type="evidence" value="ECO:0007669"/>
    <property type="project" value="UniProtKB-SubCell"/>
</dbReference>
<evidence type="ECO:0000256" key="7">
    <source>
        <dbReference type="ARBA" id="ARBA00022692"/>
    </source>
</evidence>
<feature type="transmembrane region" description="Helical" evidence="10">
    <location>
        <begin position="173"/>
        <end position="190"/>
    </location>
</feature>
<feature type="transmembrane region" description="Helical" evidence="10">
    <location>
        <begin position="100"/>
        <end position="119"/>
    </location>
</feature>
<evidence type="ECO:0000256" key="9">
    <source>
        <dbReference type="ARBA" id="ARBA00023136"/>
    </source>
</evidence>
<dbReference type="InterPro" id="IPR006419">
    <property type="entry name" value="NMN_transpt_PnuC"/>
</dbReference>
<evidence type="ECO:0000256" key="8">
    <source>
        <dbReference type="ARBA" id="ARBA00022989"/>
    </source>
</evidence>
<comment type="function">
    <text evidence="1">Required for nicotinamide riboside transport across the inner membrane.</text>
</comment>
<evidence type="ECO:0000256" key="5">
    <source>
        <dbReference type="ARBA" id="ARBA00022448"/>
    </source>
</evidence>
<feature type="transmembrane region" description="Helical" evidence="10">
    <location>
        <begin position="61"/>
        <end position="79"/>
    </location>
</feature>
<keyword evidence="5" id="KW-0813">Transport</keyword>
<dbReference type="Pfam" id="PF04973">
    <property type="entry name" value="NMN_transporter"/>
    <property type="match status" value="1"/>
</dbReference>
<evidence type="ECO:0000313" key="11">
    <source>
        <dbReference type="EMBL" id="MUI15172.1"/>
    </source>
</evidence>
<organism evidence="11 12">
    <name type="scientific">Pseudoduganella dura</name>
    <dbReference type="NCBI Taxonomy" id="321982"/>
    <lineage>
        <taxon>Bacteria</taxon>
        <taxon>Pseudomonadati</taxon>
        <taxon>Pseudomonadota</taxon>
        <taxon>Betaproteobacteria</taxon>
        <taxon>Burkholderiales</taxon>
        <taxon>Oxalobacteraceae</taxon>
        <taxon>Telluria group</taxon>
        <taxon>Pseudoduganella</taxon>
    </lineage>
</organism>
<keyword evidence="12" id="KW-1185">Reference proteome</keyword>
<keyword evidence="6" id="KW-1003">Cell membrane</keyword>
<comment type="similarity">
    <text evidence="3">Belongs to the nicotinamide ribonucleoside (NR) uptake permease (TC 4.B.1) family.</text>
</comment>
<evidence type="ECO:0000256" key="3">
    <source>
        <dbReference type="ARBA" id="ARBA00006669"/>
    </source>
</evidence>
<dbReference type="OrthoDB" id="9791248at2"/>